<name>A0A6L8W640_9PROT</name>
<reference evidence="6 7" key="1">
    <citation type="submission" date="2019-12" db="EMBL/GenBank/DDBJ databases">
        <title>Snethiella sp. nov. sp. isolated from sea sand.</title>
        <authorList>
            <person name="Kim J."/>
            <person name="Jeong S.E."/>
            <person name="Jung H.S."/>
            <person name="Jeon C.O."/>
        </authorList>
    </citation>
    <scope>NUCLEOTIDE SEQUENCE [LARGE SCALE GENOMIC DNA]</scope>
    <source>
        <strain evidence="6 7">DP05</strain>
    </source>
</reference>
<dbReference type="PROSITE" id="PS00070">
    <property type="entry name" value="ALDEHYDE_DEHYDR_CYS"/>
    <property type="match status" value="1"/>
</dbReference>
<evidence type="ECO:0000256" key="3">
    <source>
        <dbReference type="PROSITE-ProRule" id="PRU10007"/>
    </source>
</evidence>
<dbReference type="AlphaFoldDB" id="A0A6L8W640"/>
<comment type="caution">
    <text evidence="6">The sequence shown here is derived from an EMBL/GenBank/DDBJ whole genome shotgun (WGS) entry which is preliminary data.</text>
</comment>
<evidence type="ECO:0000313" key="7">
    <source>
        <dbReference type="Proteomes" id="UP000476030"/>
    </source>
</evidence>
<dbReference type="PANTHER" id="PTHR11699">
    <property type="entry name" value="ALDEHYDE DEHYDROGENASE-RELATED"/>
    <property type="match status" value="1"/>
</dbReference>
<proteinExistence type="inferred from homology"/>
<keyword evidence="2 4" id="KW-0560">Oxidoreductase</keyword>
<dbReference type="Pfam" id="PF00171">
    <property type="entry name" value="Aldedh"/>
    <property type="match status" value="1"/>
</dbReference>
<accession>A0A6L8W640</accession>
<sequence>MSAASAPTREDWQKLESQISIRNKAFINGQYVDAASGKTFDCVSPVDGRVLTQVASCDVEDVNRAVAAARAAFESGAWSRAAPAKRKAVLQKFAGLIMKNKDELALLECLDMGKPVKWAGAVDIPGSAGSISWYAEAIDKVYDEIAPTDRRRSIAMITREPIGVVACVVPWNFPLLMGAWKFAPALAAGNSVIVKPAEQSPLTALRVAELAIEAGIPEGVFNVLPGFGETAGQALGRHMDVDALAFTGSTEVGKLFMRYSGESNLKAVGLECGGKSPSLVMADADLDLAAKKIAMGVFFNQGEVCTAASRVIVQDSIKDELVEKIAGVAATLQPGDPLEAKTVIGAMVDKAQTERVMGYINKGQEEGAKLHFGGKQVMQETGGFYIEPTIFDNVSNDMTIAQEEIFGPVVSTITFKDMEEGVKIANDTIYGLAASVWTRDISKAHQLAQSLRAGTVWVNTYDDVDMSTPFGGYKQSGNGRDRSLHALEKYTQLKTTWINIA</sequence>
<evidence type="ECO:0000313" key="6">
    <source>
        <dbReference type="EMBL" id="MZR30551.1"/>
    </source>
</evidence>
<dbReference type="Gene3D" id="3.40.605.10">
    <property type="entry name" value="Aldehyde Dehydrogenase, Chain A, domain 1"/>
    <property type="match status" value="1"/>
</dbReference>
<evidence type="ECO:0000259" key="5">
    <source>
        <dbReference type="Pfam" id="PF00171"/>
    </source>
</evidence>
<dbReference type="PROSITE" id="PS00687">
    <property type="entry name" value="ALDEHYDE_DEHYDR_GLU"/>
    <property type="match status" value="1"/>
</dbReference>
<dbReference type="InterPro" id="IPR016160">
    <property type="entry name" value="Ald_DH_CS_CYS"/>
</dbReference>
<feature type="active site" evidence="3">
    <location>
        <position position="271"/>
    </location>
</feature>
<evidence type="ECO:0000256" key="4">
    <source>
        <dbReference type="RuleBase" id="RU003345"/>
    </source>
</evidence>
<dbReference type="EMBL" id="WTUW01000002">
    <property type="protein sequence ID" value="MZR30551.1"/>
    <property type="molecule type" value="Genomic_DNA"/>
</dbReference>
<dbReference type="InterPro" id="IPR016162">
    <property type="entry name" value="Ald_DH_N"/>
</dbReference>
<dbReference type="FunFam" id="3.40.309.10:FF:000012">
    <property type="entry name" value="Betaine aldehyde dehydrogenase"/>
    <property type="match status" value="1"/>
</dbReference>
<dbReference type="RefSeq" id="WP_161315126.1">
    <property type="nucleotide sequence ID" value="NZ_WTUW01000002.1"/>
</dbReference>
<dbReference type="GO" id="GO:0004030">
    <property type="term" value="F:aldehyde dehydrogenase [NAD(P)+] activity"/>
    <property type="evidence" value="ECO:0007669"/>
    <property type="project" value="UniProtKB-ARBA"/>
</dbReference>
<comment type="similarity">
    <text evidence="1 4">Belongs to the aldehyde dehydrogenase family.</text>
</comment>
<dbReference type="SUPFAM" id="SSF53720">
    <property type="entry name" value="ALDH-like"/>
    <property type="match status" value="1"/>
</dbReference>
<dbReference type="FunFam" id="3.40.605.10:FF:000001">
    <property type="entry name" value="Aldehyde dehydrogenase 1"/>
    <property type="match status" value="1"/>
</dbReference>
<protein>
    <submittedName>
        <fullName evidence="6">Aldehyde dehydrogenase family protein</fullName>
    </submittedName>
</protein>
<evidence type="ECO:0000256" key="1">
    <source>
        <dbReference type="ARBA" id="ARBA00009986"/>
    </source>
</evidence>
<dbReference type="Proteomes" id="UP000476030">
    <property type="component" value="Unassembled WGS sequence"/>
</dbReference>
<dbReference type="CDD" id="cd07112">
    <property type="entry name" value="ALDH_GABALDH-PuuC"/>
    <property type="match status" value="1"/>
</dbReference>
<dbReference type="InterPro" id="IPR016163">
    <property type="entry name" value="Ald_DH_C"/>
</dbReference>
<dbReference type="InterPro" id="IPR016161">
    <property type="entry name" value="Ald_DH/histidinol_DH"/>
</dbReference>
<gene>
    <name evidence="6" type="ORF">GQE98_07880</name>
</gene>
<keyword evidence="7" id="KW-1185">Reference proteome</keyword>
<feature type="domain" description="Aldehyde dehydrogenase" evidence="5">
    <location>
        <begin position="31"/>
        <end position="495"/>
    </location>
</feature>
<organism evidence="6 7">
    <name type="scientific">Sneathiella litorea</name>
    <dbReference type="NCBI Taxonomy" id="2606216"/>
    <lineage>
        <taxon>Bacteria</taxon>
        <taxon>Pseudomonadati</taxon>
        <taxon>Pseudomonadota</taxon>
        <taxon>Alphaproteobacteria</taxon>
        <taxon>Sneathiellales</taxon>
        <taxon>Sneathiellaceae</taxon>
        <taxon>Sneathiella</taxon>
    </lineage>
</organism>
<dbReference type="InterPro" id="IPR029510">
    <property type="entry name" value="Ald_DH_CS_GLU"/>
</dbReference>
<evidence type="ECO:0000256" key="2">
    <source>
        <dbReference type="ARBA" id="ARBA00023002"/>
    </source>
</evidence>
<dbReference type="Gene3D" id="3.40.309.10">
    <property type="entry name" value="Aldehyde Dehydrogenase, Chain A, domain 2"/>
    <property type="match status" value="1"/>
</dbReference>
<dbReference type="InterPro" id="IPR015590">
    <property type="entry name" value="Aldehyde_DH_dom"/>
</dbReference>